<reference evidence="2" key="1">
    <citation type="journal article" date="2011" name="Nat. Commun.">
        <title>Effector diversification within compartments of the Leptosphaeria maculans genome affected by Repeat-Induced Point mutations.</title>
        <authorList>
            <person name="Rouxel T."/>
            <person name="Grandaubert J."/>
            <person name="Hane J.K."/>
            <person name="Hoede C."/>
            <person name="van de Wouw A.P."/>
            <person name="Couloux A."/>
            <person name="Dominguez V."/>
            <person name="Anthouard V."/>
            <person name="Bally P."/>
            <person name="Bourras S."/>
            <person name="Cozijnsen A.J."/>
            <person name="Ciuffetti L.M."/>
            <person name="Degrave A."/>
            <person name="Dilmaghani A."/>
            <person name="Duret L."/>
            <person name="Fudal I."/>
            <person name="Goodwin S.B."/>
            <person name="Gout L."/>
            <person name="Glaser N."/>
            <person name="Linglin J."/>
            <person name="Kema G.H.J."/>
            <person name="Lapalu N."/>
            <person name="Lawrence C.B."/>
            <person name="May K."/>
            <person name="Meyer M."/>
            <person name="Ollivier B."/>
            <person name="Poulain J."/>
            <person name="Schoch C.L."/>
            <person name="Simon A."/>
            <person name="Spatafora J.W."/>
            <person name="Stachowiak A."/>
            <person name="Turgeon B.G."/>
            <person name="Tyler B.M."/>
            <person name="Vincent D."/>
            <person name="Weissenbach J."/>
            <person name="Amselem J."/>
            <person name="Quesneville H."/>
            <person name="Oliver R.P."/>
            <person name="Wincker P."/>
            <person name="Balesdent M.-H."/>
            <person name="Howlett B.J."/>
        </authorList>
    </citation>
    <scope>NUCLEOTIDE SEQUENCE [LARGE SCALE GENOMIC DNA]</scope>
    <source>
        <strain evidence="2">JN3 / isolate v23.1.3 / race Av1-4-5-6-7-8</strain>
    </source>
</reference>
<sequence>MPSLDYGLASSPWYHQPLRLHSLPIPGRIRMADPRPWSTTTYRLSYPKSCSQNLASKAERKTKRAFTSCLGWRDSVFTGQVIGSVKSRHQATCHGQLGYAQGRPGGARAVYRVHYQVESQTAR</sequence>
<dbReference type="Proteomes" id="UP000002668">
    <property type="component" value="Genome"/>
</dbReference>
<name>E4ZMM4_LEPMJ</name>
<dbReference type="AlphaFoldDB" id="E4ZMM4"/>
<protein>
    <submittedName>
        <fullName evidence="1">Predicted protein</fullName>
    </submittedName>
</protein>
<evidence type="ECO:0000313" key="2">
    <source>
        <dbReference type="Proteomes" id="UP000002668"/>
    </source>
</evidence>
<dbReference type="InParanoid" id="E4ZMM4"/>
<dbReference type="HOGENOM" id="CLU_2015690_0_0_1"/>
<dbReference type="VEuPathDB" id="FungiDB:LEMA_P055990.1"/>
<keyword evidence="2" id="KW-1185">Reference proteome</keyword>
<proteinExistence type="predicted"/>
<gene>
    <name evidence="1" type="ORF">LEMA_P055990.1</name>
</gene>
<accession>E4ZMM4</accession>
<organism evidence="2">
    <name type="scientific">Leptosphaeria maculans (strain JN3 / isolate v23.1.3 / race Av1-4-5-6-7-8)</name>
    <name type="common">Blackleg fungus</name>
    <name type="synonym">Phoma lingam</name>
    <dbReference type="NCBI Taxonomy" id="985895"/>
    <lineage>
        <taxon>Eukaryota</taxon>
        <taxon>Fungi</taxon>
        <taxon>Dikarya</taxon>
        <taxon>Ascomycota</taxon>
        <taxon>Pezizomycotina</taxon>
        <taxon>Dothideomycetes</taxon>
        <taxon>Pleosporomycetidae</taxon>
        <taxon>Pleosporales</taxon>
        <taxon>Pleosporineae</taxon>
        <taxon>Leptosphaeriaceae</taxon>
        <taxon>Plenodomus</taxon>
        <taxon>Plenodomus lingam/Leptosphaeria maculans species complex</taxon>
    </lineage>
</organism>
<evidence type="ECO:0000313" key="1">
    <source>
        <dbReference type="EMBL" id="CBX92893.1"/>
    </source>
</evidence>
<dbReference type="EMBL" id="FP929094">
    <property type="protein sequence ID" value="CBX92893.1"/>
    <property type="molecule type" value="Genomic_DNA"/>
</dbReference>